<dbReference type="AlphaFoldDB" id="A0A9N9JGU2"/>
<dbReference type="Proteomes" id="UP000789405">
    <property type="component" value="Unassembled WGS sequence"/>
</dbReference>
<feature type="region of interest" description="Disordered" evidence="1">
    <location>
        <begin position="21"/>
        <end position="45"/>
    </location>
</feature>
<evidence type="ECO:0000256" key="1">
    <source>
        <dbReference type="SAM" id="MobiDB-lite"/>
    </source>
</evidence>
<gene>
    <name evidence="2" type="ORF">DERYTH_LOCUS19548</name>
</gene>
<protein>
    <submittedName>
        <fullName evidence="2">11205_t:CDS:1</fullName>
    </submittedName>
</protein>
<dbReference type="EMBL" id="CAJVPY010021594">
    <property type="protein sequence ID" value="CAG8780154.1"/>
    <property type="molecule type" value="Genomic_DNA"/>
</dbReference>
<sequence>MFFSAPLSILSSLSFLYNSSSKQKSTSSKQKPISSEQKPTLSEKPILSEQKSVSSFFSKNFFRINSTSVKSRKIFNNYIAFGNSFSDTGNSYKLTNKVWPNDVNYKGHFSNGKVWTEYLAELLNI</sequence>
<feature type="non-terminal residue" evidence="2">
    <location>
        <position position="1"/>
    </location>
</feature>
<keyword evidence="3" id="KW-1185">Reference proteome</keyword>
<organism evidence="2 3">
    <name type="scientific">Dentiscutata erythropus</name>
    <dbReference type="NCBI Taxonomy" id="1348616"/>
    <lineage>
        <taxon>Eukaryota</taxon>
        <taxon>Fungi</taxon>
        <taxon>Fungi incertae sedis</taxon>
        <taxon>Mucoromycota</taxon>
        <taxon>Glomeromycotina</taxon>
        <taxon>Glomeromycetes</taxon>
        <taxon>Diversisporales</taxon>
        <taxon>Gigasporaceae</taxon>
        <taxon>Dentiscutata</taxon>
    </lineage>
</organism>
<comment type="caution">
    <text evidence="2">The sequence shown here is derived from an EMBL/GenBank/DDBJ whole genome shotgun (WGS) entry which is preliminary data.</text>
</comment>
<dbReference type="InterPro" id="IPR036514">
    <property type="entry name" value="SGNH_hydro_sf"/>
</dbReference>
<proteinExistence type="predicted"/>
<reference evidence="2" key="1">
    <citation type="submission" date="2021-06" db="EMBL/GenBank/DDBJ databases">
        <authorList>
            <person name="Kallberg Y."/>
            <person name="Tangrot J."/>
            <person name="Rosling A."/>
        </authorList>
    </citation>
    <scope>NUCLEOTIDE SEQUENCE</scope>
    <source>
        <strain evidence="2">MA453B</strain>
    </source>
</reference>
<name>A0A9N9JGU2_9GLOM</name>
<accession>A0A9N9JGU2</accession>
<feature type="compositionally biased region" description="Low complexity" evidence="1">
    <location>
        <begin position="21"/>
        <end position="35"/>
    </location>
</feature>
<evidence type="ECO:0000313" key="3">
    <source>
        <dbReference type="Proteomes" id="UP000789405"/>
    </source>
</evidence>
<dbReference type="OrthoDB" id="1600564at2759"/>
<dbReference type="Gene3D" id="3.40.50.1110">
    <property type="entry name" value="SGNH hydrolase"/>
    <property type="match status" value="1"/>
</dbReference>
<evidence type="ECO:0000313" key="2">
    <source>
        <dbReference type="EMBL" id="CAG8780154.1"/>
    </source>
</evidence>